<comment type="caution">
    <text evidence="12">The sequence shown here is derived from an EMBL/GenBank/DDBJ whole genome shotgun (WGS) entry which is preliminary data.</text>
</comment>
<keyword evidence="1" id="KW-0723">Serine/threonine-protein kinase</keyword>
<evidence type="ECO:0000256" key="10">
    <source>
        <dbReference type="SAM" id="MobiDB-lite"/>
    </source>
</evidence>
<feature type="cross-link" description="Glycyl lysine isopeptide (Lys-Gly) (interchain with G-Cter in SUMO2)" evidence="8">
    <location>
        <position position="542"/>
    </location>
</feature>
<proteinExistence type="predicted"/>
<name>A0A3R7KG81_9TRYP</name>
<feature type="active site" description="Proton acceptor" evidence="6">
    <location>
        <position position="540"/>
    </location>
</feature>
<dbReference type="InterPro" id="IPR030616">
    <property type="entry name" value="Aur-like"/>
</dbReference>
<feature type="compositionally biased region" description="Low complexity" evidence="10">
    <location>
        <begin position="39"/>
        <end position="55"/>
    </location>
</feature>
<dbReference type="InterPro" id="IPR000719">
    <property type="entry name" value="Prot_kinase_dom"/>
</dbReference>
<feature type="region of interest" description="Disordered" evidence="10">
    <location>
        <begin position="39"/>
        <end position="99"/>
    </location>
</feature>
<keyword evidence="3 7" id="KW-0547">Nucleotide-binding</keyword>
<accession>A0A3R7KG81</accession>
<dbReference type="SMART" id="SM00220">
    <property type="entry name" value="S_TKc"/>
    <property type="match status" value="1"/>
</dbReference>
<evidence type="ECO:0000259" key="11">
    <source>
        <dbReference type="PROSITE" id="PS50011"/>
    </source>
</evidence>
<protein>
    <recommendedName>
        <fullName evidence="11">Protein kinase domain-containing protein</fullName>
    </recommendedName>
</protein>
<evidence type="ECO:0000256" key="9">
    <source>
        <dbReference type="PROSITE-ProRule" id="PRU10141"/>
    </source>
</evidence>
<dbReference type="GeneID" id="40322527"/>
<evidence type="ECO:0000256" key="1">
    <source>
        <dbReference type="ARBA" id="ARBA00022527"/>
    </source>
</evidence>
<feature type="compositionally biased region" description="Polar residues" evidence="10">
    <location>
        <begin position="251"/>
        <end position="269"/>
    </location>
</feature>
<evidence type="ECO:0000313" key="12">
    <source>
        <dbReference type="EMBL" id="RNE99810.1"/>
    </source>
</evidence>
<dbReference type="GO" id="GO:0005524">
    <property type="term" value="F:ATP binding"/>
    <property type="evidence" value="ECO:0007669"/>
    <property type="project" value="UniProtKB-UniRule"/>
</dbReference>
<dbReference type="Proteomes" id="UP000284403">
    <property type="component" value="Unassembled WGS sequence"/>
</dbReference>
<dbReference type="RefSeq" id="XP_029224113.1">
    <property type="nucleotide sequence ID" value="XM_029375747.1"/>
</dbReference>
<dbReference type="PROSITE" id="PS00108">
    <property type="entry name" value="PROTEIN_KINASE_ST"/>
    <property type="match status" value="1"/>
</dbReference>
<feature type="domain" description="Protein kinase" evidence="11">
    <location>
        <begin position="402"/>
        <end position="1042"/>
    </location>
</feature>
<dbReference type="PROSITE" id="PS00107">
    <property type="entry name" value="PROTEIN_KINASE_ATP"/>
    <property type="match status" value="1"/>
</dbReference>
<evidence type="ECO:0000256" key="4">
    <source>
        <dbReference type="ARBA" id="ARBA00022777"/>
    </source>
</evidence>
<gene>
    <name evidence="12" type="ORF">Tco025E_08916</name>
</gene>
<feature type="region of interest" description="Disordered" evidence="10">
    <location>
        <begin position="812"/>
        <end position="869"/>
    </location>
</feature>
<feature type="binding site" evidence="7 9">
    <location>
        <position position="431"/>
    </location>
    <ligand>
        <name>ATP</name>
        <dbReference type="ChEBI" id="CHEBI:30616"/>
    </ligand>
</feature>
<keyword evidence="5 7" id="KW-0067">ATP-binding</keyword>
<feature type="region of interest" description="Disordered" evidence="10">
    <location>
        <begin position="652"/>
        <end position="678"/>
    </location>
</feature>
<feature type="region of interest" description="Disordered" evidence="10">
    <location>
        <begin position="251"/>
        <end position="272"/>
    </location>
</feature>
<evidence type="ECO:0000256" key="5">
    <source>
        <dbReference type="ARBA" id="ARBA00022840"/>
    </source>
</evidence>
<dbReference type="Gene3D" id="3.30.200.20">
    <property type="entry name" value="Phosphorylase Kinase, domain 1"/>
    <property type="match status" value="1"/>
</dbReference>
<keyword evidence="2 12" id="KW-0808">Transferase</keyword>
<feature type="binding site" evidence="7">
    <location>
        <begin position="487"/>
        <end position="489"/>
    </location>
    <ligand>
        <name>ATP</name>
        <dbReference type="ChEBI" id="CHEBI:30616"/>
    </ligand>
</feature>
<dbReference type="Gene3D" id="1.10.510.10">
    <property type="entry name" value="Transferase(Phosphotransferase) domain 1"/>
    <property type="match status" value="2"/>
</dbReference>
<feature type="compositionally biased region" description="Basic and acidic residues" evidence="10">
    <location>
        <begin position="829"/>
        <end position="845"/>
    </location>
</feature>
<evidence type="ECO:0000256" key="6">
    <source>
        <dbReference type="PIRSR" id="PIRSR630616-1"/>
    </source>
</evidence>
<dbReference type="InterPro" id="IPR011009">
    <property type="entry name" value="Kinase-like_dom_sf"/>
</dbReference>
<evidence type="ECO:0000256" key="3">
    <source>
        <dbReference type="ARBA" id="ARBA00022741"/>
    </source>
</evidence>
<feature type="compositionally biased region" description="Basic and acidic residues" evidence="10">
    <location>
        <begin position="1111"/>
        <end position="1133"/>
    </location>
</feature>
<evidence type="ECO:0000313" key="13">
    <source>
        <dbReference type="Proteomes" id="UP000284403"/>
    </source>
</evidence>
<dbReference type="AlphaFoldDB" id="A0A3R7KG81"/>
<feature type="region of interest" description="Disordered" evidence="10">
    <location>
        <begin position="1048"/>
        <end position="1133"/>
    </location>
</feature>
<organism evidence="12 13">
    <name type="scientific">Trypanosoma conorhini</name>
    <dbReference type="NCBI Taxonomy" id="83891"/>
    <lineage>
        <taxon>Eukaryota</taxon>
        <taxon>Discoba</taxon>
        <taxon>Euglenozoa</taxon>
        <taxon>Kinetoplastea</taxon>
        <taxon>Metakinetoplastina</taxon>
        <taxon>Trypanosomatida</taxon>
        <taxon>Trypanosomatidae</taxon>
        <taxon>Trypanosoma</taxon>
    </lineage>
</organism>
<dbReference type="PROSITE" id="PS50011">
    <property type="entry name" value="PROTEIN_KINASE_DOM"/>
    <property type="match status" value="1"/>
</dbReference>
<evidence type="ECO:0000256" key="8">
    <source>
        <dbReference type="PIRSR" id="PIRSR630616-3"/>
    </source>
</evidence>
<keyword evidence="13" id="KW-1185">Reference proteome</keyword>
<sequence length="1256" mass="133674">MVFADYLLKRCFLRKRRVQSLDQSPAPLVTQEVQDAVAAEPGEGTEAPAETGAEALGNGQEDSPMASSQVNLPILGAPKQRGMGGAEHSPATHSVDRSDIEDDDIVLEEEQKKTATTNIPLKHDTLLLNDGQNDDNSHNSNSKDCCRCLVPCSAWSSNIICFPSISAVPPNRWTGLDPDDDELAWTGSTLDEPMTPQSYSSMRTHNDFNPLNRSVATGNAKNSCTSDSIIQGLLRQDGKCPNCALARSAISQSPPNSTLGKQSSETHQSGKIRVVNSAVSEHLSRESEKPPLCVTVHGSTEVGSHSSNPILTNVCVCSEAHSAKEKYGLKTPTNFASGSFPGNESTSLWPPDSFPPEPKELVGVNSGRTRSRPVREKVVECRYAHEQVVGKYQHLLNDKYVIYPRWNLGVGSYSEVMLCYNLEDKIYYAMKVMDRARLQRRALGVDSPLHRVKCEIAIMKKLRHDNILALVEVVDDPRSRKIYLVLELAELGELLSMENDGTVVPTGDRKALTEHEVVRVMHSIVSAAMYAHQLGIAHRDIKPQNIVLTAEGDAKLSDFGVSIIVGDSAVRVRREGTVAFLPPEMLVSSEVLAAPSCPRQSSSCSSSNGNCTTIVSATTSSYLTQGVKKGISTVFSASLKKDLFGEPCNHAEEEAGQEPTLQFSPPKPTRVSATSPAAGSDAIPQVDLFKADVFSLGVTAFVLLMGRLPWRARDVRSQRQAILSDPDPFGAEPRSACGVPEDGSHPQRTSGGGANSQLCLDKGAPLGSATTLHRPVPAVLDGAKEEEEEMGAFRDGRFQLVDANDLRPLGAEKPRGCRSFTSLPPPEEVAEHPALGERSPCRVADDACETGNNPQPSGKPKPHPLSMASSDSGFTWDTQAAYTHSTLAGGNITAIHAGWDPGEETHASVFSADQASTEGGSAATKTVVPGSLPHFVHAAGGQFDSALGGSPTPQLEMEATMAFQQTALNPVDTSEAPTHTAEAATANATEHLCVADRRQPFLPTAKTNGPVSANAIDFIRRCLNVDAAKRSSMEELYYHPWLQSARMRAGDGTSPVDVAAPTPCPAGLPTETQSAKHVGEDTSMSSSDPDGEQARLTSKGGTDEAMLAALGDDKGSSRNKGSDTDGDVRDGRDFTSPLMKNAFSVNAPVSVSACRLSSEQTVSFGKVGPAKPADSDTEGGARVQLLARVLSSGALAVSELVALASESHKPDGAKGVLRSHSCGELLSAGNCFAAGCRSPRKAKTSFLAPSSPSPYF</sequence>
<evidence type="ECO:0000256" key="7">
    <source>
        <dbReference type="PIRSR" id="PIRSR630616-2"/>
    </source>
</evidence>
<dbReference type="InterPro" id="IPR017441">
    <property type="entry name" value="Protein_kinase_ATP_BS"/>
</dbReference>
<dbReference type="InterPro" id="IPR008271">
    <property type="entry name" value="Ser/Thr_kinase_AS"/>
</dbReference>
<evidence type="ECO:0000256" key="2">
    <source>
        <dbReference type="ARBA" id="ARBA00022679"/>
    </source>
</evidence>
<dbReference type="PANTHER" id="PTHR24350">
    <property type="entry name" value="SERINE/THREONINE-PROTEIN KINASE IAL-RELATED"/>
    <property type="match status" value="1"/>
</dbReference>
<dbReference type="EMBL" id="MKKU01000928">
    <property type="protein sequence ID" value="RNE99810.1"/>
    <property type="molecule type" value="Genomic_DNA"/>
</dbReference>
<reference evidence="12 13" key="1">
    <citation type="journal article" date="2018" name="BMC Genomics">
        <title>Genomic comparison of Trypanosoma conorhini and Trypanosoma rangeli to Trypanosoma cruzi strains of high and low virulence.</title>
        <authorList>
            <person name="Bradwell K.R."/>
            <person name="Koparde V.N."/>
            <person name="Matveyev A.V."/>
            <person name="Serrano M.G."/>
            <person name="Alves J.M."/>
            <person name="Parikh H."/>
            <person name="Huang B."/>
            <person name="Lee V."/>
            <person name="Espinosa-Alvarez O."/>
            <person name="Ortiz P.A."/>
            <person name="Costa-Martins A.G."/>
            <person name="Teixeira M.M."/>
            <person name="Buck G.A."/>
        </authorList>
    </citation>
    <scope>NUCLEOTIDE SEQUENCE [LARGE SCALE GENOMIC DNA]</scope>
    <source>
        <strain evidence="12 13">025E</strain>
    </source>
</reference>
<feature type="binding site" evidence="7">
    <location>
        <position position="558"/>
    </location>
    <ligand>
        <name>ATP</name>
        <dbReference type="ChEBI" id="CHEBI:30616"/>
    </ligand>
</feature>
<dbReference type="OrthoDB" id="68483at2759"/>
<keyword evidence="4" id="KW-0418">Kinase</keyword>
<feature type="region of interest" description="Disordered" evidence="10">
    <location>
        <begin position="723"/>
        <end position="773"/>
    </location>
</feature>
<dbReference type="GO" id="GO:0004674">
    <property type="term" value="F:protein serine/threonine kinase activity"/>
    <property type="evidence" value="ECO:0007669"/>
    <property type="project" value="UniProtKB-KW"/>
</dbReference>
<dbReference type="Pfam" id="PF00069">
    <property type="entry name" value="Pkinase"/>
    <property type="match status" value="1"/>
</dbReference>
<dbReference type="SUPFAM" id="SSF56112">
    <property type="entry name" value="Protein kinase-like (PK-like)"/>
    <property type="match status" value="2"/>
</dbReference>